<protein>
    <submittedName>
        <fullName evidence="1">CCR4-NOT transcription complex subunit 6</fullName>
    </submittedName>
</protein>
<dbReference type="Proteomes" id="UP000094527">
    <property type="component" value="Unassembled WGS sequence"/>
</dbReference>
<accession>A0A1D2M9H3</accession>
<dbReference type="EMBL" id="LJIJ01002525">
    <property type="protein sequence ID" value="ODM89581.1"/>
    <property type="molecule type" value="Genomic_DNA"/>
</dbReference>
<gene>
    <name evidence="1" type="ORF">Ocin01_17105</name>
</gene>
<dbReference type="STRING" id="48709.A0A1D2M9H3"/>
<dbReference type="OrthoDB" id="428734at2759"/>
<evidence type="ECO:0000313" key="2">
    <source>
        <dbReference type="Proteomes" id="UP000094527"/>
    </source>
</evidence>
<dbReference type="Gene3D" id="3.60.10.10">
    <property type="entry name" value="Endonuclease/exonuclease/phosphatase"/>
    <property type="match status" value="1"/>
</dbReference>
<evidence type="ECO:0000313" key="1">
    <source>
        <dbReference type="EMBL" id="ODM89581.1"/>
    </source>
</evidence>
<dbReference type="AlphaFoldDB" id="A0A1D2M9H3"/>
<proteinExistence type="predicted"/>
<dbReference type="InterPro" id="IPR036691">
    <property type="entry name" value="Endo/exonu/phosph_ase_sf"/>
</dbReference>
<keyword evidence="2" id="KW-1185">Reference proteome</keyword>
<reference evidence="1 2" key="1">
    <citation type="journal article" date="2016" name="Genome Biol. Evol.">
        <title>Gene Family Evolution Reflects Adaptation to Soil Environmental Stressors in the Genome of the Collembolan Orchesella cincta.</title>
        <authorList>
            <person name="Faddeeva-Vakhrusheva A."/>
            <person name="Derks M.F."/>
            <person name="Anvar S.Y."/>
            <person name="Agamennone V."/>
            <person name="Suring W."/>
            <person name="Smit S."/>
            <person name="van Straalen N.M."/>
            <person name="Roelofs D."/>
        </authorList>
    </citation>
    <scope>NUCLEOTIDE SEQUENCE [LARGE SCALE GENOMIC DNA]</scope>
    <source>
        <tissue evidence="1">Mixed pool</tissue>
    </source>
</reference>
<sequence>MSEGKRKGVDGCAIFYRTNKFKLVSEHLIEFSRVAMRMANQKREEGQEEMLNRVQTKGK</sequence>
<name>A0A1D2M9H3_ORCCI</name>
<organism evidence="1 2">
    <name type="scientific">Orchesella cincta</name>
    <name type="common">Springtail</name>
    <name type="synonym">Podura cincta</name>
    <dbReference type="NCBI Taxonomy" id="48709"/>
    <lineage>
        <taxon>Eukaryota</taxon>
        <taxon>Metazoa</taxon>
        <taxon>Ecdysozoa</taxon>
        <taxon>Arthropoda</taxon>
        <taxon>Hexapoda</taxon>
        <taxon>Collembola</taxon>
        <taxon>Entomobryomorpha</taxon>
        <taxon>Entomobryoidea</taxon>
        <taxon>Orchesellidae</taxon>
        <taxon>Orchesellinae</taxon>
        <taxon>Orchesella</taxon>
    </lineage>
</organism>
<comment type="caution">
    <text evidence="1">The sequence shown here is derived from an EMBL/GenBank/DDBJ whole genome shotgun (WGS) entry which is preliminary data.</text>
</comment>